<name>A0AAN0KC12_9ACTN</name>
<dbReference type="FunFam" id="3.40.50.720:FF:000084">
    <property type="entry name" value="Short-chain dehydrogenase reductase"/>
    <property type="match status" value="1"/>
</dbReference>
<accession>A0AAN0KC12</accession>
<dbReference type="Gene3D" id="3.40.50.720">
    <property type="entry name" value="NAD(P)-binding Rossmann-like Domain"/>
    <property type="match status" value="1"/>
</dbReference>
<dbReference type="Pfam" id="PF13561">
    <property type="entry name" value="adh_short_C2"/>
    <property type="match status" value="1"/>
</dbReference>
<evidence type="ECO:0000313" key="5">
    <source>
        <dbReference type="Proteomes" id="UP001431656"/>
    </source>
</evidence>
<dbReference type="SUPFAM" id="SSF51735">
    <property type="entry name" value="NAD(P)-binding Rossmann-fold domains"/>
    <property type="match status" value="1"/>
</dbReference>
<evidence type="ECO:0000259" key="3">
    <source>
        <dbReference type="SMART" id="SM00822"/>
    </source>
</evidence>
<reference evidence="4" key="1">
    <citation type="journal article" date="2024" name="Int. J. Syst. Evol. Microbiol.">
        <title>Brooklawnia propionicigenes sp. nov., a facultatively anaerobic, propionate-producing bacterium isolated from a methanogenic reactor treating waste from cattle farms.</title>
        <authorList>
            <person name="Akita Y."/>
            <person name="Ueki A."/>
            <person name="Tonouchi A."/>
            <person name="Sugawara Y."/>
            <person name="Honma S."/>
            <person name="Kaku N."/>
            <person name="Ueki K."/>
        </authorList>
    </citation>
    <scope>NUCLEOTIDE SEQUENCE</scope>
    <source>
        <strain evidence="4">SH051</strain>
    </source>
</reference>
<dbReference type="InterPro" id="IPR036291">
    <property type="entry name" value="NAD(P)-bd_dom_sf"/>
</dbReference>
<feature type="domain" description="Ketoreductase" evidence="3">
    <location>
        <begin position="8"/>
        <end position="191"/>
    </location>
</feature>
<comment type="similarity">
    <text evidence="1">Belongs to the short-chain dehydrogenases/reductases (SDR) family.</text>
</comment>
<keyword evidence="5" id="KW-1185">Reference proteome</keyword>
<dbReference type="SMART" id="SM00822">
    <property type="entry name" value="PKS_KR"/>
    <property type="match status" value="1"/>
</dbReference>
<evidence type="ECO:0000313" key="4">
    <source>
        <dbReference type="EMBL" id="BEH00934.1"/>
    </source>
</evidence>
<protein>
    <submittedName>
        <fullName evidence="4">3-oxoacyl-[acyl-carrier-protein] reductase</fullName>
    </submittedName>
</protein>
<evidence type="ECO:0000256" key="1">
    <source>
        <dbReference type="ARBA" id="ARBA00006484"/>
    </source>
</evidence>
<dbReference type="Proteomes" id="UP001431656">
    <property type="component" value="Chromosome"/>
</dbReference>
<dbReference type="AlphaFoldDB" id="A0AAN0KC12"/>
<dbReference type="SMR" id="A0AAN0KC12"/>
<dbReference type="CDD" id="cd05233">
    <property type="entry name" value="SDR_c"/>
    <property type="match status" value="1"/>
</dbReference>
<proteinExistence type="inferred from homology"/>
<dbReference type="KEGG" id="broo:brsh051_02150"/>
<dbReference type="EMBL" id="AP028056">
    <property type="protein sequence ID" value="BEH00934.1"/>
    <property type="molecule type" value="Genomic_DNA"/>
</dbReference>
<dbReference type="PANTHER" id="PTHR42760:SF133">
    <property type="entry name" value="3-OXOACYL-[ACYL-CARRIER-PROTEIN] REDUCTASE"/>
    <property type="match status" value="1"/>
</dbReference>
<dbReference type="GO" id="GO:0016616">
    <property type="term" value="F:oxidoreductase activity, acting on the CH-OH group of donors, NAD or NADP as acceptor"/>
    <property type="evidence" value="ECO:0007669"/>
    <property type="project" value="TreeGrafter"/>
</dbReference>
<organism evidence="4 5">
    <name type="scientific">Brooklawnia propionicigenes</name>
    <dbReference type="NCBI Taxonomy" id="3041175"/>
    <lineage>
        <taxon>Bacteria</taxon>
        <taxon>Bacillati</taxon>
        <taxon>Actinomycetota</taxon>
        <taxon>Actinomycetes</taxon>
        <taxon>Propionibacteriales</taxon>
        <taxon>Propionibacteriaceae</taxon>
        <taxon>Brooklawnia</taxon>
    </lineage>
</organism>
<dbReference type="PANTHER" id="PTHR42760">
    <property type="entry name" value="SHORT-CHAIN DEHYDROGENASES/REDUCTASES FAMILY MEMBER"/>
    <property type="match status" value="1"/>
</dbReference>
<sequence>MKWDLEHRRAVITGAANGIARATAHLLASDGARLVLVDLDADKLAITAEQCRKSGAEQVETFAADLTDGDAVHRLGEFVTSTMDGLDLLIPAAGIIGREPIVEMPDEHWDRIMNINVRAVFQLNRELLPLMADGGSVVLFSSDAGRRGSPGKAAYATSKAAIIGLARSIVGEVGRRQIRVNIVAPGFIDTRMNAETFAVKGDVLAEETPLGRNGRPEEVASVIAFLCSDAASFVNGAVVPINGGHYMAG</sequence>
<dbReference type="PRINTS" id="PR00081">
    <property type="entry name" value="GDHRDH"/>
</dbReference>
<evidence type="ECO:0000256" key="2">
    <source>
        <dbReference type="ARBA" id="ARBA00023002"/>
    </source>
</evidence>
<gene>
    <name evidence="4" type="primary">fabG</name>
    <name evidence="4" type="ORF">brsh051_02150</name>
</gene>
<keyword evidence="2" id="KW-0560">Oxidoreductase</keyword>
<dbReference type="InterPro" id="IPR057326">
    <property type="entry name" value="KR_dom"/>
</dbReference>
<dbReference type="InterPro" id="IPR002347">
    <property type="entry name" value="SDR_fam"/>
</dbReference>